<keyword evidence="2 9" id="KW-0479">Metal-binding</keyword>
<evidence type="ECO:0000313" key="13">
    <source>
        <dbReference type="Proteomes" id="UP000644693"/>
    </source>
</evidence>
<feature type="binding site" evidence="9">
    <location>
        <position position="140"/>
    </location>
    <ligand>
        <name>substrate</name>
    </ligand>
</feature>
<evidence type="ECO:0000256" key="2">
    <source>
        <dbReference type="ARBA" id="ARBA00022723"/>
    </source>
</evidence>
<dbReference type="SUPFAM" id="SSF53613">
    <property type="entry name" value="Ribokinase-like"/>
    <property type="match status" value="1"/>
</dbReference>
<dbReference type="InterPro" id="IPR011611">
    <property type="entry name" value="PfkB_dom"/>
</dbReference>
<proteinExistence type="inferred from homology"/>
<evidence type="ECO:0000256" key="6">
    <source>
        <dbReference type="ARBA" id="ARBA00022842"/>
    </source>
</evidence>
<keyword evidence="13" id="KW-1185">Reference proteome</keyword>
<keyword evidence="1 9" id="KW-0808">Transferase</keyword>
<evidence type="ECO:0000256" key="8">
    <source>
        <dbReference type="ARBA" id="ARBA00023277"/>
    </source>
</evidence>
<comment type="activity regulation">
    <text evidence="9">Activated by a monovalent cation that binds near, but not in, the active site. The most likely occupant of the site in vivo is potassium. Ion binding induces a conformational change that may alter substrate affinity.</text>
</comment>
<dbReference type="PANTHER" id="PTHR10584:SF166">
    <property type="entry name" value="RIBOKINASE"/>
    <property type="match status" value="1"/>
</dbReference>
<accession>A0A919CI22</accession>
<feature type="binding site" evidence="9">
    <location>
        <begin position="11"/>
        <end position="13"/>
    </location>
    <ligand>
        <name>substrate</name>
    </ligand>
</feature>
<feature type="binding site" evidence="9">
    <location>
        <position position="296"/>
    </location>
    <ligand>
        <name>K(+)</name>
        <dbReference type="ChEBI" id="CHEBI:29103"/>
    </ligand>
</feature>
<keyword evidence="9" id="KW-0963">Cytoplasm</keyword>
<dbReference type="NCBIfam" id="TIGR02152">
    <property type="entry name" value="D_ribokin_bact"/>
    <property type="match status" value="1"/>
</dbReference>
<dbReference type="GO" id="GO:0004747">
    <property type="term" value="F:ribokinase activity"/>
    <property type="evidence" value="ECO:0007669"/>
    <property type="project" value="UniProtKB-UniRule"/>
</dbReference>
<comment type="similarity">
    <text evidence="9">Belongs to the carbohydrate kinase PfkB family. Ribokinase subfamily.</text>
</comment>
<evidence type="ECO:0000256" key="1">
    <source>
        <dbReference type="ARBA" id="ARBA00022679"/>
    </source>
</evidence>
<comment type="subcellular location">
    <subcellularLocation>
        <location evidence="9">Cytoplasm</location>
    </subcellularLocation>
</comment>
<evidence type="ECO:0000256" key="9">
    <source>
        <dbReference type="HAMAP-Rule" id="MF_01987"/>
    </source>
</evidence>
<feature type="binding site" evidence="9">
    <location>
        <position position="257"/>
    </location>
    <ligand>
        <name>substrate</name>
    </ligand>
</feature>
<dbReference type="HAMAP" id="MF_01987">
    <property type="entry name" value="Ribokinase"/>
    <property type="match status" value="1"/>
</dbReference>
<dbReference type="GO" id="GO:0005524">
    <property type="term" value="F:ATP binding"/>
    <property type="evidence" value="ECO:0007669"/>
    <property type="project" value="UniProtKB-UniRule"/>
</dbReference>
<gene>
    <name evidence="9 12" type="primary">rbsK</name>
    <name evidence="12" type="ORF">GCM10007053_00400</name>
</gene>
<keyword evidence="6 9" id="KW-0460">Magnesium</keyword>
<evidence type="ECO:0000256" key="5">
    <source>
        <dbReference type="ARBA" id="ARBA00022840"/>
    </source>
</evidence>
<keyword evidence="7 9" id="KW-0630">Potassium</keyword>
<dbReference type="PRINTS" id="PR00990">
    <property type="entry name" value="RIBOKINASE"/>
</dbReference>
<feature type="domain" description="Carbohydrate kinase PfkB" evidence="11">
    <location>
        <begin position="1"/>
        <end position="298"/>
    </location>
</feature>
<comment type="cofactor">
    <cofactor evidence="9">
        <name>Mg(2+)</name>
        <dbReference type="ChEBI" id="CHEBI:18420"/>
    </cofactor>
    <text evidence="9">Requires a divalent cation, most likely magnesium in vivo, as an electrophilic catalyst to aid phosphoryl group transfer. It is the chelate of the metal and the nucleotide that is the actual substrate.</text>
</comment>
<keyword evidence="5 9" id="KW-0067">ATP-binding</keyword>
<dbReference type="AlphaFoldDB" id="A0A919CI22"/>
<evidence type="ECO:0000259" key="11">
    <source>
        <dbReference type="Pfam" id="PF00294"/>
    </source>
</evidence>
<feature type="active site" description="Proton acceptor" evidence="9">
    <location>
        <position position="257"/>
    </location>
</feature>
<dbReference type="EMBL" id="BMYM01000001">
    <property type="protein sequence ID" value="GHD25070.1"/>
    <property type="molecule type" value="Genomic_DNA"/>
</dbReference>
<comment type="subunit">
    <text evidence="9">Homodimer.</text>
</comment>
<dbReference type="Proteomes" id="UP000644693">
    <property type="component" value="Unassembled WGS sequence"/>
</dbReference>
<dbReference type="PANTHER" id="PTHR10584">
    <property type="entry name" value="SUGAR KINASE"/>
    <property type="match status" value="1"/>
</dbReference>
<feature type="binding site" evidence="9">
    <location>
        <position position="251"/>
    </location>
    <ligand>
        <name>K(+)</name>
        <dbReference type="ChEBI" id="CHEBI:29103"/>
    </ligand>
</feature>
<reference evidence="12" key="2">
    <citation type="submission" date="2020-09" db="EMBL/GenBank/DDBJ databases">
        <authorList>
            <person name="Sun Q."/>
            <person name="Kim S."/>
        </authorList>
    </citation>
    <scope>NUCLEOTIDE SEQUENCE</scope>
    <source>
        <strain evidence="12">KCTC 23430</strain>
    </source>
</reference>
<evidence type="ECO:0000313" key="12">
    <source>
        <dbReference type="EMBL" id="GHD25070.1"/>
    </source>
</evidence>
<evidence type="ECO:0000256" key="4">
    <source>
        <dbReference type="ARBA" id="ARBA00022777"/>
    </source>
</evidence>
<evidence type="ECO:0000256" key="3">
    <source>
        <dbReference type="ARBA" id="ARBA00022741"/>
    </source>
</evidence>
<keyword evidence="4 9" id="KW-0418">Kinase</keyword>
<dbReference type="Gene3D" id="3.40.1190.20">
    <property type="match status" value="1"/>
</dbReference>
<dbReference type="GO" id="GO:0019303">
    <property type="term" value="P:D-ribose catabolic process"/>
    <property type="evidence" value="ECO:0007669"/>
    <property type="project" value="UniProtKB-UniRule"/>
</dbReference>
<organism evidence="12 13">
    <name type="scientific">Parahalioglobus pacificus</name>
    <dbReference type="NCBI Taxonomy" id="930806"/>
    <lineage>
        <taxon>Bacteria</taxon>
        <taxon>Pseudomonadati</taxon>
        <taxon>Pseudomonadota</taxon>
        <taxon>Gammaproteobacteria</taxon>
        <taxon>Cellvibrionales</taxon>
        <taxon>Halieaceae</taxon>
        <taxon>Parahalioglobus</taxon>
    </lineage>
</organism>
<evidence type="ECO:0000256" key="10">
    <source>
        <dbReference type="NCBIfam" id="TIGR02152"/>
    </source>
</evidence>
<feature type="binding site" evidence="9">
    <location>
        <begin position="39"/>
        <end position="43"/>
    </location>
    <ligand>
        <name>substrate</name>
    </ligand>
</feature>
<evidence type="ECO:0000256" key="7">
    <source>
        <dbReference type="ARBA" id="ARBA00022958"/>
    </source>
</evidence>
<feature type="binding site" evidence="9">
    <location>
        <position position="253"/>
    </location>
    <ligand>
        <name>K(+)</name>
        <dbReference type="ChEBI" id="CHEBI:29103"/>
    </ligand>
</feature>
<sequence>MRKLVVIGSSNTDMIIQVPHLPGPGETVLGGTFTTAAGGKGANQAVAAARAGGSVSFIAAVGDDHFGQEALAGFAKDNIDTGLCMIDPITPSGVAQIFVDAKGENTIGVAPGANAALEPGHIDRAAGLFGPDTVVLLQLETPLETVGYAAKLAHDNGSTVILNPAPAAELDDELFQYVDYLTPNTTEAELLTGMQVVDDTSASIAAELLLARGLDNVLITRAALGVYAAWRDEDDAIRTATYPAFEVIAKDTTAAGDVFNGCLAVALSQEQNLEQAIRFAQAGAALSVQTLGAQISAPPLDAIQSVMNANA</sequence>
<protein>
    <recommendedName>
        <fullName evidence="9 10">Ribokinase</fullName>
        <shortName evidence="9">RK</shortName>
        <ecNumber evidence="9 10">2.7.1.15</ecNumber>
    </recommendedName>
</protein>
<feature type="binding site" evidence="9">
    <location>
        <begin position="256"/>
        <end position="257"/>
    </location>
    <ligand>
        <name>ATP</name>
        <dbReference type="ChEBI" id="CHEBI:30616"/>
    </ligand>
</feature>
<feature type="binding site" evidence="9">
    <location>
        <position position="184"/>
    </location>
    <ligand>
        <name>ATP</name>
        <dbReference type="ChEBI" id="CHEBI:30616"/>
    </ligand>
</feature>
<comment type="caution">
    <text evidence="9">Lacks conserved residue(s) required for the propagation of feature annotation.</text>
</comment>
<dbReference type="CDD" id="cd01174">
    <property type="entry name" value="ribokinase"/>
    <property type="match status" value="1"/>
</dbReference>
<dbReference type="EC" id="2.7.1.15" evidence="9 10"/>
<keyword evidence="8 9" id="KW-0119">Carbohydrate metabolism</keyword>
<reference evidence="12" key="1">
    <citation type="journal article" date="2014" name="Int. J. Syst. Evol. Microbiol.">
        <title>Complete genome sequence of Corynebacterium casei LMG S-19264T (=DSM 44701T), isolated from a smear-ripened cheese.</title>
        <authorList>
            <consortium name="US DOE Joint Genome Institute (JGI-PGF)"/>
            <person name="Walter F."/>
            <person name="Albersmeier A."/>
            <person name="Kalinowski J."/>
            <person name="Ruckert C."/>
        </authorList>
    </citation>
    <scope>NUCLEOTIDE SEQUENCE</scope>
    <source>
        <strain evidence="12">KCTC 23430</strain>
    </source>
</reference>
<comment type="pathway">
    <text evidence="9">Carbohydrate metabolism; D-ribose degradation; D-ribose 5-phosphate from beta-D-ribopyranose: step 2/2.</text>
</comment>
<comment type="function">
    <text evidence="9">Catalyzes the phosphorylation of ribose at O-5 in a reaction requiring ATP and magnesium. The resulting D-ribose-5-phosphate can then be used either for sythesis of nucleotides, histidine, and tryptophan, or as a component of the pentose phosphate pathway.</text>
</comment>
<feature type="binding site" evidence="9">
    <location>
        <position position="287"/>
    </location>
    <ligand>
        <name>K(+)</name>
        <dbReference type="ChEBI" id="CHEBI:29103"/>
    </ligand>
</feature>
<dbReference type="Pfam" id="PF00294">
    <property type="entry name" value="PfkB"/>
    <property type="match status" value="1"/>
</dbReference>
<dbReference type="GO" id="GO:0046872">
    <property type="term" value="F:metal ion binding"/>
    <property type="evidence" value="ECO:0007669"/>
    <property type="project" value="UniProtKB-KW"/>
</dbReference>
<dbReference type="RefSeq" id="WP_189474074.1">
    <property type="nucleotide sequence ID" value="NZ_BMYM01000001.1"/>
</dbReference>
<name>A0A919CI22_9GAMM</name>
<dbReference type="InterPro" id="IPR011877">
    <property type="entry name" value="Ribokinase"/>
</dbReference>
<dbReference type="GO" id="GO:0005829">
    <property type="term" value="C:cytosol"/>
    <property type="evidence" value="ECO:0007669"/>
    <property type="project" value="TreeGrafter"/>
</dbReference>
<dbReference type="InterPro" id="IPR029056">
    <property type="entry name" value="Ribokinase-like"/>
</dbReference>
<dbReference type="InterPro" id="IPR002139">
    <property type="entry name" value="Ribo/fructo_kinase"/>
</dbReference>
<feature type="binding site" evidence="9">
    <location>
        <position position="290"/>
    </location>
    <ligand>
        <name>K(+)</name>
        <dbReference type="ChEBI" id="CHEBI:29103"/>
    </ligand>
</feature>
<feature type="binding site" evidence="9">
    <location>
        <position position="292"/>
    </location>
    <ligand>
        <name>K(+)</name>
        <dbReference type="ChEBI" id="CHEBI:29103"/>
    </ligand>
</feature>
<keyword evidence="3 9" id="KW-0547">Nucleotide-binding</keyword>
<comment type="caution">
    <text evidence="12">The sequence shown here is derived from an EMBL/GenBank/DDBJ whole genome shotgun (WGS) entry which is preliminary data.</text>
</comment>
<comment type="catalytic activity">
    <reaction evidence="9">
        <text>D-ribose + ATP = D-ribose 5-phosphate + ADP + H(+)</text>
        <dbReference type="Rhea" id="RHEA:13697"/>
        <dbReference type="ChEBI" id="CHEBI:15378"/>
        <dbReference type="ChEBI" id="CHEBI:30616"/>
        <dbReference type="ChEBI" id="CHEBI:47013"/>
        <dbReference type="ChEBI" id="CHEBI:78346"/>
        <dbReference type="ChEBI" id="CHEBI:456216"/>
        <dbReference type="EC" id="2.7.1.15"/>
    </reaction>
</comment>